<dbReference type="Proteomes" id="UP000027138">
    <property type="component" value="Unassembled WGS sequence"/>
</dbReference>
<evidence type="ECO:0000313" key="3">
    <source>
        <dbReference type="Proteomes" id="UP000027138"/>
    </source>
</evidence>
<proteinExistence type="predicted"/>
<sequence length="170" mass="18912">MALSLVGDGAQDYGASMEEDDLVNRSNHKKRKDIDGDLLGYRENEQVEAGRSFRDTLLRRPNLDEIMEDNLAEAETDGLFTNEVADEEDVEDDEDETYPLIRQNLQGTKMVVSGEDNVIGLAGLINDPSFPLDHFKDPSIPHPSDPNLNEDLMVATDGQEKDRVVHATPS</sequence>
<organism evidence="2 3">
    <name type="scientific">Jatropha curcas</name>
    <name type="common">Barbados nut</name>
    <dbReference type="NCBI Taxonomy" id="180498"/>
    <lineage>
        <taxon>Eukaryota</taxon>
        <taxon>Viridiplantae</taxon>
        <taxon>Streptophyta</taxon>
        <taxon>Embryophyta</taxon>
        <taxon>Tracheophyta</taxon>
        <taxon>Spermatophyta</taxon>
        <taxon>Magnoliopsida</taxon>
        <taxon>eudicotyledons</taxon>
        <taxon>Gunneridae</taxon>
        <taxon>Pentapetalae</taxon>
        <taxon>rosids</taxon>
        <taxon>fabids</taxon>
        <taxon>Malpighiales</taxon>
        <taxon>Euphorbiaceae</taxon>
        <taxon>Crotonoideae</taxon>
        <taxon>Jatropheae</taxon>
        <taxon>Jatropha</taxon>
    </lineage>
</organism>
<evidence type="ECO:0000256" key="1">
    <source>
        <dbReference type="SAM" id="MobiDB-lite"/>
    </source>
</evidence>
<dbReference type="EMBL" id="KK914630">
    <property type="protein sequence ID" value="KDP31457.1"/>
    <property type="molecule type" value="Genomic_DNA"/>
</dbReference>
<reference evidence="2 3" key="1">
    <citation type="journal article" date="2014" name="PLoS ONE">
        <title>Global Analysis of Gene Expression Profiles in Physic Nut (Jatropha curcas L.) Seedlings Exposed to Salt Stress.</title>
        <authorList>
            <person name="Zhang L."/>
            <person name="Zhang C."/>
            <person name="Wu P."/>
            <person name="Chen Y."/>
            <person name="Li M."/>
            <person name="Jiang H."/>
            <person name="Wu G."/>
        </authorList>
    </citation>
    <scope>NUCLEOTIDE SEQUENCE [LARGE SCALE GENOMIC DNA]</scope>
    <source>
        <strain evidence="3">cv. GZQX0401</strain>
        <tissue evidence="2">Young leaves</tissue>
    </source>
</reference>
<accession>A0A067K5Q4</accession>
<dbReference type="AlphaFoldDB" id="A0A067K5Q4"/>
<name>A0A067K5Q4_JATCU</name>
<evidence type="ECO:0000313" key="2">
    <source>
        <dbReference type="EMBL" id="KDP31457.1"/>
    </source>
</evidence>
<gene>
    <name evidence="2" type="ORF">JCGZ_15337</name>
</gene>
<feature type="region of interest" description="Disordered" evidence="1">
    <location>
        <begin position="1"/>
        <end position="29"/>
    </location>
</feature>
<keyword evidence="3" id="KW-1185">Reference proteome</keyword>
<protein>
    <submittedName>
        <fullName evidence="2">Uncharacterized protein</fullName>
    </submittedName>
</protein>